<organism evidence="6 7">
    <name type="scientific">Clostridium chromiireducens</name>
    <dbReference type="NCBI Taxonomy" id="225345"/>
    <lineage>
        <taxon>Bacteria</taxon>
        <taxon>Bacillati</taxon>
        <taxon>Bacillota</taxon>
        <taxon>Clostridia</taxon>
        <taxon>Eubacteriales</taxon>
        <taxon>Clostridiaceae</taxon>
        <taxon>Clostridium</taxon>
    </lineage>
</organism>
<dbReference type="AlphaFoldDB" id="A0A399IIX3"/>
<evidence type="ECO:0000256" key="4">
    <source>
        <dbReference type="ARBA" id="ARBA00023014"/>
    </source>
</evidence>
<accession>A0A399IIX3</accession>
<comment type="caution">
    <text evidence="6">The sequence shown here is derived from an EMBL/GenBank/DDBJ whole genome shotgun (WGS) entry which is preliminary data.</text>
</comment>
<dbReference type="InterPro" id="IPR007197">
    <property type="entry name" value="rSAM"/>
</dbReference>
<dbReference type="PANTHER" id="PTHR11228">
    <property type="entry name" value="RADICAL SAM DOMAIN PROTEIN"/>
    <property type="match status" value="1"/>
</dbReference>
<proteinExistence type="predicted"/>
<dbReference type="GO" id="GO:0051536">
    <property type="term" value="F:iron-sulfur cluster binding"/>
    <property type="evidence" value="ECO:0007669"/>
    <property type="project" value="UniProtKB-KW"/>
</dbReference>
<dbReference type="EMBL" id="QXDJ01000005">
    <property type="protein sequence ID" value="RII32968.1"/>
    <property type="molecule type" value="Genomic_DNA"/>
</dbReference>
<keyword evidence="2" id="KW-0479">Metal-binding</keyword>
<dbReference type="SFLD" id="SFLDG01386">
    <property type="entry name" value="main_SPASM_domain-containing"/>
    <property type="match status" value="1"/>
</dbReference>
<dbReference type="RefSeq" id="WP_119367658.1">
    <property type="nucleotide sequence ID" value="NZ_QXDJ01000005.1"/>
</dbReference>
<name>A0A399IIX3_9CLOT</name>
<dbReference type="InterPro" id="IPR058240">
    <property type="entry name" value="rSAM_sf"/>
</dbReference>
<evidence type="ECO:0000256" key="2">
    <source>
        <dbReference type="ARBA" id="ARBA00022723"/>
    </source>
</evidence>
<dbReference type="SFLD" id="SFLDS00029">
    <property type="entry name" value="Radical_SAM"/>
    <property type="match status" value="1"/>
</dbReference>
<keyword evidence="1" id="KW-0949">S-adenosyl-L-methionine</keyword>
<evidence type="ECO:0000256" key="3">
    <source>
        <dbReference type="ARBA" id="ARBA00023004"/>
    </source>
</evidence>
<evidence type="ECO:0000313" key="7">
    <source>
        <dbReference type="Proteomes" id="UP000265930"/>
    </source>
</evidence>
<feature type="domain" description="Radical SAM core" evidence="5">
    <location>
        <begin position="110"/>
        <end position="264"/>
    </location>
</feature>
<dbReference type="InterPro" id="IPR013785">
    <property type="entry name" value="Aldolase_TIM"/>
</dbReference>
<gene>
    <name evidence="6" type="ORF">D2A34_19215</name>
</gene>
<evidence type="ECO:0000313" key="6">
    <source>
        <dbReference type="EMBL" id="RII32968.1"/>
    </source>
</evidence>
<evidence type="ECO:0000259" key="5">
    <source>
        <dbReference type="Pfam" id="PF04055"/>
    </source>
</evidence>
<dbReference type="GO" id="GO:0046872">
    <property type="term" value="F:metal ion binding"/>
    <property type="evidence" value="ECO:0007669"/>
    <property type="project" value="UniProtKB-KW"/>
</dbReference>
<dbReference type="InterPro" id="IPR050377">
    <property type="entry name" value="Radical_SAM_PqqE_MftC-like"/>
</dbReference>
<dbReference type="Gene3D" id="3.20.20.70">
    <property type="entry name" value="Aldolase class I"/>
    <property type="match status" value="1"/>
</dbReference>
<dbReference type="GO" id="GO:0003824">
    <property type="term" value="F:catalytic activity"/>
    <property type="evidence" value="ECO:0007669"/>
    <property type="project" value="InterPro"/>
</dbReference>
<dbReference type="CDD" id="cd01335">
    <property type="entry name" value="Radical_SAM"/>
    <property type="match status" value="1"/>
</dbReference>
<protein>
    <submittedName>
        <fullName evidence="6">Radical SAM protein</fullName>
    </submittedName>
</protein>
<dbReference type="Proteomes" id="UP000265930">
    <property type="component" value="Unassembled WGS sequence"/>
</dbReference>
<sequence length="421" mass="48831">MKSYFVLNENVILIQGAKRGLLQDLNCSRLFSIDSNSKYYLNKLLNGESVEKVLAEFTPEENNRFKKYLDLLISKNLGYYSSKKTVCGNYTKEKVIDRKLSTVWFELRKACNLNCCHCYMDCNSSSDKGLNLLNVEDWKRIINQLKKFKPKKIILIGGEPLLFNGIIDIINYFKEICSESELILYSNLTLLTEKIIQAIVSNKVKVITSIYSNKAEIHDKITRKDGSFNITISNIKKLKEFGVYVKANSAVMSYNFNDISEIQDYIYELTGVRSKIDIVRDVGISKKNLIPSELETKFQRIRNKPNFKPVNESQFLKNYSGNNCWQGKINITCDGYVSPCIMGNDFIDKRFNIRINDMNNIIDDYLITKFWSVSKDFINECKDCEYKYVCNDCRPICTENGDIYSKGKMCNYNPYLGEWKK</sequence>
<dbReference type="SUPFAM" id="SSF102114">
    <property type="entry name" value="Radical SAM enzymes"/>
    <property type="match status" value="1"/>
</dbReference>
<reference evidence="6 7" key="1">
    <citation type="submission" date="2018-08" db="EMBL/GenBank/DDBJ databases">
        <title>Genome of Clostridium chromiireducens C1, DSM12136.</title>
        <authorList>
            <person name="Xing M."/>
            <person name="Wei Y."/>
            <person name="Ang E.L."/>
            <person name="Zhao H."/>
            <person name="Zhang Y."/>
        </authorList>
    </citation>
    <scope>NUCLEOTIDE SEQUENCE [LARGE SCALE GENOMIC DNA]</scope>
    <source>
        <strain evidence="6 7">C1</strain>
    </source>
</reference>
<evidence type="ECO:0000256" key="1">
    <source>
        <dbReference type="ARBA" id="ARBA00022691"/>
    </source>
</evidence>
<dbReference type="SFLD" id="SFLDG01067">
    <property type="entry name" value="SPASM/twitch_domain_containing"/>
    <property type="match status" value="1"/>
</dbReference>
<keyword evidence="3" id="KW-0408">Iron</keyword>
<keyword evidence="4" id="KW-0411">Iron-sulfur</keyword>
<dbReference type="Pfam" id="PF04055">
    <property type="entry name" value="Radical_SAM"/>
    <property type="match status" value="1"/>
</dbReference>
<dbReference type="PANTHER" id="PTHR11228:SF34">
    <property type="entry name" value="TUNGSTEN-CONTAINING ALDEHYDE FERREDOXIN OXIDOREDUCTASE COFACTOR MODIFYING PROTEIN"/>
    <property type="match status" value="1"/>
</dbReference>